<keyword evidence="2" id="KW-1185">Reference proteome</keyword>
<evidence type="ECO:0000313" key="1">
    <source>
        <dbReference type="EMBL" id="SEL13915.1"/>
    </source>
</evidence>
<reference evidence="2" key="1">
    <citation type="submission" date="2016-10" db="EMBL/GenBank/DDBJ databases">
        <authorList>
            <person name="Varghese N."/>
            <person name="Submissions S."/>
        </authorList>
    </citation>
    <scope>NUCLEOTIDE SEQUENCE [LARGE SCALE GENOMIC DNA]</scope>
    <source>
        <strain evidence="2">CGMCC 1.9127</strain>
    </source>
</reference>
<accession>A0A1H7MTB7</accession>
<evidence type="ECO:0000313" key="2">
    <source>
        <dbReference type="Proteomes" id="UP000199297"/>
    </source>
</evidence>
<organism evidence="1 2">
    <name type="scientific">Colwellia chukchiensis</name>
    <dbReference type="NCBI Taxonomy" id="641665"/>
    <lineage>
        <taxon>Bacteria</taxon>
        <taxon>Pseudomonadati</taxon>
        <taxon>Pseudomonadota</taxon>
        <taxon>Gammaproteobacteria</taxon>
        <taxon>Alteromonadales</taxon>
        <taxon>Colwelliaceae</taxon>
        <taxon>Colwellia</taxon>
    </lineage>
</organism>
<dbReference type="EMBL" id="FOBI01000006">
    <property type="protein sequence ID" value="SEL13915.1"/>
    <property type="molecule type" value="Genomic_DNA"/>
</dbReference>
<sequence length="52" mass="6052">MYRAEQSTLAFLLLNSDFHNRATLSSSIWTKQKILGANKARERANMRWQPIS</sequence>
<proteinExistence type="predicted"/>
<name>A0A1H7MTB7_9GAMM</name>
<gene>
    <name evidence="1" type="ORF">SAMN05216262_106108</name>
</gene>
<dbReference type="Proteomes" id="UP000199297">
    <property type="component" value="Unassembled WGS sequence"/>
</dbReference>
<protein>
    <submittedName>
        <fullName evidence="1">Uncharacterized protein</fullName>
    </submittedName>
</protein>
<dbReference type="AlphaFoldDB" id="A0A1H7MTB7"/>